<dbReference type="EMBL" id="ML977659">
    <property type="protein sequence ID" value="KAF1994471.1"/>
    <property type="molecule type" value="Genomic_DNA"/>
</dbReference>
<dbReference type="Pfam" id="PF26639">
    <property type="entry name" value="Het-6_barrel"/>
    <property type="match status" value="1"/>
</dbReference>
<feature type="domain" description="Heterokaryon incompatibility" evidence="1">
    <location>
        <begin position="157"/>
        <end position="316"/>
    </location>
</feature>
<dbReference type="PANTHER" id="PTHR24148">
    <property type="entry name" value="ANKYRIN REPEAT DOMAIN-CONTAINING PROTEIN 39 HOMOLOG-RELATED"/>
    <property type="match status" value="1"/>
</dbReference>
<dbReference type="InterPro" id="IPR010730">
    <property type="entry name" value="HET"/>
</dbReference>
<dbReference type="AlphaFoldDB" id="A0A6A5W2Q4"/>
<dbReference type="Pfam" id="PF06985">
    <property type="entry name" value="HET"/>
    <property type="match status" value="1"/>
</dbReference>
<organism evidence="2 3">
    <name type="scientific">Amniculicola lignicola CBS 123094</name>
    <dbReference type="NCBI Taxonomy" id="1392246"/>
    <lineage>
        <taxon>Eukaryota</taxon>
        <taxon>Fungi</taxon>
        <taxon>Dikarya</taxon>
        <taxon>Ascomycota</taxon>
        <taxon>Pezizomycotina</taxon>
        <taxon>Dothideomycetes</taxon>
        <taxon>Pleosporomycetidae</taxon>
        <taxon>Pleosporales</taxon>
        <taxon>Amniculicolaceae</taxon>
        <taxon>Amniculicola</taxon>
    </lineage>
</organism>
<dbReference type="Proteomes" id="UP000799779">
    <property type="component" value="Unassembled WGS sequence"/>
</dbReference>
<dbReference type="OrthoDB" id="2157530at2759"/>
<proteinExistence type="predicted"/>
<evidence type="ECO:0000313" key="3">
    <source>
        <dbReference type="Proteomes" id="UP000799779"/>
    </source>
</evidence>
<dbReference type="PANTHER" id="PTHR24148:SF64">
    <property type="entry name" value="HETEROKARYON INCOMPATIBILITY DOMAIN-CONTAINING PROTEIN"/>
    <property type="match status" value="1"/>
</dbReference>
<evidence type="ECO:0000259" key="1">
    <source>
        <dbReference type="Pfam" id="PF06985"/>
    </source>
</evidence>
<protein>
    <submittedName>
        <fullName evidence="2">HET-domain-containing protein</fullName>
    </submittedName>
</protein>
<reference evidence="2" key="1">
    <citation type="journal article" date="2020" name="Stud. Mycol.">
        <title>101 Dothideomycetes genomes: a test case for predicting lifestyles and emergence of pathogens.</title>
        <authorList>
            <person name="Haridas S."/>
            <person name="Albert R."/>
            <person name="Binder M."/>
            <person name="Bloem J."/>
            <person name="Labutti K."/>
            <person name="Salamov A."/>
            <person name="Andreopoulos B."/>
            <person name="Baker S."/>
            <person name="Barry K."/>
            <person name="Bills G."/>
            <person name="Bluhm B."/>
            <person name="Cannon C."/>
            <person name="Castanera R."/>
            <person name="Culley D."/>
            <person name="Daum C."/>
            <person name="Ezra D."/>
            <person name="Gonzalez J."/>
            <person name="Henrissat B."/>
            <person name="Kuo A."/>
            <person name="Liang C."/>
            <person name="Lipzen A."/>
            <person name="Lutzoni F."/>
            <person name="Magnuson J."/>
            <person name="Mondo S."/>
            <person name="Nolan M."/>
            <person name="Ohm R."/>
            <person name="Pangilinan J."/>
            <person name="Park H.-J."/>
            <person name="Ramirez L."/>
            <person name="Alfaro M."/>
            <person name="Sun H."/>
            <person name="Tritt A."/>
            <person name="Yoshinaga Y."/>
            <person name="Zwiers L.-H."/>
            <person name="Turgeon B."/>
            <person name="Goodwin S."/>
            <person name="Spatafora J."/>
            <person name="Crous P."/>
            <person name="Grigoriev I."/>
        </authorList>
    </citation>
    <scope>NUCLEOTIDE SEQUENCE</scope>
    <source>
        <strain evidence="2">CBS 123094</strain>
    </source>
</reference>
<dbReference type="InterPro" id="IPR052895">
    <property type="entry name" value="HetReg/Transcr_Mod"/>
</dbReference>
<gene>
    <name evidence="2" type="ORF">P154DRAFT_30648</name>
</gene>
<keyword evidence="3" id="KW-1185">Reference proteome</keyword>
<sequence length="729" mass="83574">MARSFHRNLLNPLLRKNVLSKNSRDQVRHLWHWHPPSRPQQSSSWWRKTLKRCLLVSGTLYLVGDDVHTALTQCLFILHHHGIIDAIEDATIFKVIPPKKIESTNPTNIELSNKGNSIYQPISRENEIRLSILEPGNLKDEVRCNLVNVQLDWRVRYDALSYAWGDAAIREPIVCCGQRITVTENLHSALHHLRDPTRPVYLWVDALCIQQADLEERSQQVKMMTTIYSSARQVLIWLGPSSPETADVLSTLSQLDRDFWPVYFRRWFHSSIGFLSHWGVGVFRPARQPVADTRDWAAVAAMLERPWFGRTWVLQEAILNRRTTVVLGHERIFWGVLERVCDTACHYSDQIEGFDRHINPKVRAGIFMVQIIKSARADMHALPYEFWREKEGSVRLVDLVTKAGHLNCVDPRDKVFGVRGLAENLHDGDVEVTPDYTIAVEEVFKRFVMWEIRKNGSLKAMGLSSNKQDSMLDLPSWVPDLSRLDDTLSFMSYDHRVNFTAAPLSTTLLVRHSENEGKLYVKGFLIDQVGEIGQIPFTPGRTTVIPGSEKTHPPSGLLNTTARHLWLRECLAITLATNKDENDVIPNDLWEAHWRTMCCNHDGNFHPINWTYEYYFKSYWELHKESGRTGDWDADINGKYFALIEQDFFHFCKGRRFCSTKGGSIGWVPESARSGDLVAVFHGGRVPYILRPCEGGYTFVGEAYVHDAMQGEKFLEAQGKGEAIEFALV</sequence>
<name>A0A6A5W2Q4_9PLEO</name>
<accession>A0A6A5W2Q4</accession>
<evidence type="ECO:0000313" key="2">
    <source>
        <dbReference type="EMBL" id="KAF1994471.1"/>
    </source>
</evidence>